<evidence type="ECO:0000256" key="6">
    <source>
        <dbReference type="ARBA" id="ARBA00022958"/>
    </source>
</evidence>
<comment type="subcellular location">
    <subcellularLocation>
        <location evidence="1 11">Membrane</location>
        <topology evidence="1 11">Multi-pass membrane protein</topology>
    </subcellularLocation>
</comment>
<dbReference type="GO" id="GO:0005242">
    <property type="term" value="F:inward rectifier potassium channel activity"/>
    <property type="evidence" value="ECO:0007669"/>
    <property type="project" value="InterPro"/>
</dbReference>
<reference evidence="15" key="1">
    <citation type="submission" date="2017-05" db="UniProtKB">
        <authorList>
            <consortium name="EnsemblMetazoa"/>
        </authorList>
    </citation>
    <scope>IDENTIFICATION</scope>
</reference>
<evidence type="ECO:0000256" key="1">
    <source>
        <dbReference type="ARBA" id="ARBA00004141"/>
    </source>
</evidence>
<dbReference type="GO" id="GO:0034702">
    <property type="term" value="C:monoatomic ion channel complex"/>
    <property type="evidence" value="ECO:0007669"/>
    <property type="project" value="UniProtKB-KW"/>
</dbReference>
<feature type="transmembrane region" description="Helical" evidence="12">
    <location>
        <begin position="148"/>
        <end position="173"/>
    </location>
</feature>
<evidence type="ECO:0000259" key="13">
    <source>
        <dbReference type="Pfam" id="PF01007"/>
    </source>
</evidence>
<evidence type="ECO:0000256" key="9">
    <source>
        <dbReference type="ARBA" id="ARBA00023136"/>
    </source>
</evidence>
<evidence type="ECO:0000256" key="10">
    <source>
        <dbReference type="ARBA" id="ARBA00023303"/>
    </source>
</evidence>
<dbReference type="SUPFAM" id="SSF81296">
    <property type="entry name" value="E set domains"/>
    <property type="match status" value="1"/>
</dbReference>
<dbReference type="InterPro" id="IPR040445">
    <property type="entry name" value="Kir_TM"/>
</dbReference>
<evidence type="ECO:0000256" key="2">
    <source>
        <dbReference type="ARBA" id="ARBA00022448"/>
    </source>
</evidence>
<dbReference type="InterPro" id="IPR013518">
    <property type="entry name" value="K_chnl_inward-rec_Kir_cyto"/>
</dbReference>
<evidence type="ECO:0000313" key="15">
    <source>
        <dbReference type="EnsemblMetazoa" id="Aqu2.1.27604_001"/>
    </source>
</evidence>
<keyword evidence="9 12" id="KW-0472">Membrane</keyword>
<evidence type="ECO:0000256" key="12">
    <source>
        <dbReference type="SAM" id="Phobius"/>
    </source>
</evidence>
<dbReference type="GO" id="GO:0005886">
    <property type="term" value="C:plasma membrane"/>
    <property type="evidence" value="ECO:0007669"/>
    <property type="project" value="TreeGrafter"/>
</dbReference>
<accession>A0A1X7UI19</accession>
<proteinExistence type="inferred from homology"/>
<dbReference type="InterPro" id="IPR016449">
    <property type="entry name" value="K_chnl_inward-rec_Kir"/>
</dbReference>
<dbReference type="Gene3D" id="1.10.287.70">
    <property type="match status" value="1"/>
</dbReference>
<dbReference type="GO" id="GO:1990573">
    <property type="term" value="P:potassium ion import across plasma membrane"/>
    <property type="evidence" value="ECO:0007669"/>
    <property type="project" value="TreeGrafter"/>
</dbReference>
<keyword evidence="7 12" id="KW-1133">Transmembrane helix</keyword>
<dbReference type="InterPro" id="IPR041647">
    <property type="entry name" value="IRK_C"/>
</dbReference>
<evidence type="ECO:0000256" key="3">
    <source>
        <dbReference type="ARBA" id="ARBA00022538"/>
    </source>
</evidence>
<feature type="transmembrane region" description="Helical" evidence="12">
    <location>
        <begin position="77"/>
        <end position="102"/>
    </location>
</feature>
<keyword evidence="5 11" id="KW-0851">Voltage-gated channel</keyword>
<organism evidence="15">
    <name type="scientific">Amphimedon queenslandica</name>
    <name type="common">Sponge</name>
    <dbReference type="NCBI Taxonomy" id="400682"/>
    <lineage>
        <taxon>Eukaryota</taxon>
        <taxon>Metazoa</taxon>
        <taxon>Porifera</taxon>
        <taxon>Demospongiae</taxon>
        <taxon>Heteroscleromorpha</taxon>
        <taxon>Haplosclerida</taxon>
        <taxon>Niphatidae</taxon>
        <taxon>Amphimedon</taxon>
    </lineage>
</organism>
<dbReference type="OrthoDB" id="273257at2759"/>
<feature type="domain" description="Inward rectifier potassium channel C-terminal" evidence="14">
    <location>
        <begin position="185"/>
        <end position="345"/>
    </location>
</feature>
<dbReference type="Pfam" id="PF01007">
    <property type="entry name" value="IRK"/>
    <property type="match status" value="1"/>
</dbReference>
<keyword evidence="10 11" id="KW-0407">Ion channel</keyword>
<dbReference type="AlphaFoldDB" id="A0A1X7UI19"/>
<dbReference type="Pfam" id="PF17655">
    <property type="entry name" value="IRK_C"/>
    <property type="match status" value="1"/>
</dbReference>
<keyword evidence="8 11" id="KW-0406">Ion transport</keyword>
<dbReference type="SUPFAM" id="SSF81324">
    <property type="entry name" value="Voltage-gated potassium channels"/>
    <property type="match status" value="1"/>
</dbReference>
<dbReference type="FunCoup" id="A0A1X7UI19">
    <property type="interactions" value="46"/>
</dbReference>
<keyword evidence="4 11" id="KW-0812">Transmembrane</keyword>
<keyword evidence="3 11" id="KW-0633">Potassium transport</keyword>
<dbReference type="InterPro" id="IPR014756">
    <property type="entry name" value="Ig_E-set"/>
</dbReference>
<keyword evidence="6 11" id="KW-0630">Potassium</keyword>
<evidence type="ECO:0000256" key="8">
    <source>
        <dbReference type="ARBA" id="ARBA00023065"/>
    </source>
</evidence>
<dbReference type="OMA" id="WIIGHLH"/>
<evidence type="ECO:0000256" key="5">
    <source>
        <dbReference type="ARBA" id="ARBA00022882"/>
    </source>
</evidence>
<dbReference type="GO" id="GO:0034765">
    <property type="term" value="P:regulation of monoatomic ion transmembrane transport"/>
    <property type="evidence" value="ECO:0007669"/>
    <property type="project" value="TreeGrafter"/>
</dbReference>
<evidence type="ECO:0000256" key="7">
    <source>
        <dbReference type="ARBA" id="ARBA00022989"/>
    </source>
</evidence>
<evidence type="ECO:0000259" key="14">
    <source>
        <dbReference type="Pfam" id="PF17655"/>
    </source>
</evidence>
<keyword evidence="2 11" id="KW-0813">Transport</keyword>
<name>A0A1X7UI19_AMPQE</name>
<dbReference type="STRING" id="400682.A0A1X7UI19"/>
<dbReference type="EnsemblMetazoa" id="Aqu2.1.27604_001">
    <property type="protein sequence ID" value="Aqu2.1.27604_001"/>
    <property type="gene ID" value="Aqu2.1.27604"/>
</dbReference>
<dbReference type="PANTHER" id="PTHR11767">
    <property type="entry name" value="INWARD RECTIFIER POTASSIUM CHANNEL"/>
    <property type="match status" value="1"/>
</dbReference>
<dbReference type="PANTHER" id="PTHR11767:SF102">
    <property type="entry name" value="INWARDLY RECTIFYING POTASSIUM CHANNEL 1, ISOFORM F"/>
    <property type="match status" value="1"/>
</dbReference>
<sequence length="349" mass="39964">MEPSHKNVNYELVSNSNENIHREDIPITFRGTREARRRERLVKRSNGRSLVHHHNIPPLSLLGYISDGFTTVLNARWIVIILLFAAMYVLSWLLFGFIWWGIDSAYVAVTNSSCVSNIDGFSASFLFSIETQVTIGYGYRFVADDCSFGILCLVIQCLVGLIIDSFLLGLIFAKITRPRNRRKTILFSDTACINVNNKGEKRLQFRIGDVRSRSSLVEAHVRVQLYWNRKDGETDEYRLEQNDLEVGYDSGTDRIILLTPVVITHIIKETSPLYTVTNDSILNEDIEIVIILEAIVESTGLTAQALWSYTEREILFNYKFKPMIYRQSDAKGTWEVDFNRLSSIEPCPC</sequence>
<evidence type="ECO:0000256" key="11">
    <source>
        <dbReference type="RuleBase" id="RU003822"/>
    </source>
</evidence>
<dbReference type="eggNOG" id="KOG3827">
    <property type="taxonomic scope" value="Eukaryota"/>
</dbReference>
<dbReference type="PRINTS" id="PR01320">
    <property type="entry name" value="KIRCHANNEL"/>
</dbReference>
<comment type="similarity">
    <text evidence="11">Belongs to the inward rectifier-type potassium channel (TC 1.A.2.1) family.</text>
</comment>
<protein>
    <submittedName>
        <fullName evidence="15">Uncharacterized protein</fullName>
    </submittedName>
</protein>
<dbReference type="InParanoid" id="A0A1X7UI19"/>
<evidence type="ECO:0000256" key="4">
    <source>
        <dbReference type="ARBA" id="ARBA00022692"/>
    </source>
</evidence>
<feature type="domain" description="Potassium channel inwardly rectifying transmembrane" evidence="13">
    <location>
        <begin position="46"/>
        <end position="178"/>
    </location>
</feature>
<dbReference type="Gene3D" id="2.60.40.1400">
    <property type="entry name" value="G protein-activated inward rectifier potassium channel 1"/>
    <property type="match status" value="1"/>
</dbReference>